<dbReference type="InterPro" id="IPR016071">
    <property type="entry name" value="Staphylococal_nuclease_OB-fold"/>
</dbReference>
<dbReference type="SMART" id="SM00318">
    <property type="entry name" value="SNc"/>
    <property type="match status" value="1"/>
</dbReference>
<keyword evidence="3" id="KW-0378">Hydrolase</keyword>
<dbReference type="Pfam" id="PF01336">
    <property type="entry name" value="tRNA_anti-codon"/>
    <property type="match status" value="1"/>
</dbReference>
<dbReference type="GO" id="GO:0004519">
    <property type="term" value="F:endonuclease activity"/>
    <property type="evidence" value="ECO:0007669"/>
    <property type="project" value="UniProtKB-KW"/>
</dbReference>
<evidence type="ECO:0000256" key="3">
    <source>
        <dbReference type="ARBA" id="ARBA00022801"/>
    </source>
</evidence>
<protein>
    <submittedName>
        <fullName evidence="5">Nuclease</fullName>
    </submittedName>
</protein>
<dbReference type="InterPro" id="IPR035437">
    <property type="entry name" value="SNase_OB-fold_sf"/>
</dbReference>
<reference evidence="5 6" key="1">
    <citation type="submission" date="2019-03" db="EMBL/GenBank/DDBJ databases">
        <title>Metabolic potential of uncultured bacteria and archaea associated with petroleum seepage in deep-sea sediments.</title>
        <authorList>
            <person name="Dong X."/>
            <person name="Hubert C."/>
        </authorList>
    </citation>
    <scope>NUCLEOTIDE SEQUENCE [LARGE SCALE GENOMIC DNA]</scope>
    <source>
        <strain evidence="5">E29_bin36</strain>
    </source>
</reference>
<dbReference type="PANTHER" id="PTHR12302:SF3">
    <property type="entry name" value="SERINE_THREONINE-PROTEIN KINASE 31"/>
    <property type="match status" value="1"/>
</dbReference>
<feature type="domain" description="TNase-like" evidence="4">
    <location>
        <begin position="37"/>
        <end position="165"/>
    </location>
</feature>
<evidence type="ECO:0000259" key="4">
    <source>
        <dbReference type="PROSITE" id="PS50830"/>
    </source>
</evidence>
<dbReference type="Proteomes" id="UP000315534">
    <property type="component" value="Unassembled WGS sequence"/>
</dbReference>
<dbReference type="EMBL" id="SOIP01000454">
    <property type="protein sequence ID" value="TET78939.1"/>
    <property type="molecule type" value="Genomic_DNA"/>
</dbReference>
<keyword evidence="2" id="KW-0255">Endonuclease</keyword>
<dbReference type="SUPFAM" id="SSF50199">
    <property type="entry name" value="Staphylococcal nuclease"/>
    <property type="match status" value="1"/>
</dbReference>
<dbReference type="InterPro" id="IPR004365">
    <property type="entry name" value="NA-bd_OB_tRNA"/>
</dbReference>
<keyword evidence="1" id="KW-0540">Nuclease</keyword>
<evidence type="ECO:0000313" key="6">
    <source>
        <dbReference type="Proteomes" id="UP000315534"/>
    </source>
</evidence>
<dbReference type="AlphaFoldDB" id="A0A523XJ04"/>
<evidence type="ECO:0000256" key="2">
    <source>
        <dbReference type="ARBA" id="ARBA00022759"/>
    </source>
</evidence>
<gene>
    <name evidence="5" type="ORF">E3J38_07890</name>
</gene>
<sequence length="273" mass="31853">MKKNRDLPRPFYFLVVIAIVLLLLGMGKRRKAPPQREERKPTVERVIDGDTFVLTTGERVRLIGVDTPELQREDMPVQYYAEEARRFPKKMVEGKQVSLKSDWQSKDQYERTLAYVYLEDTIFVNLEIVKQGYGFVYTRYPFEYMESFRKCQRQAMADSTGLWGRKLSQDTTRTIDPSDAHGYYGEKVIVEGKIVRTYNSGKACFLNFHQDWKNHLTAVIFATDFGNFPDSPEKLYLGKRVRIIGKIKKYKGAPEIVLNDATEIEVLERPNKR</sequence>
<proteinExistence type="predicted"/>
<dbReference type="PROSITE" id="PS50830">
    <property type="entry name" value="TNASE_3"/>
    <property type="match status" value="1"/>
</dbReference>
<comment type="caution">
    <text evidence="5">The sequence shown here is derived from an EMBL/GenBank/DDBJ whole genome shotgun (WGS) entry which is preliminary data.</text>
</comment>
<dbReference type="GO" id="GO:0003676">
    <property type="term" value="F:nucleic acid binding"/>
    <property type="evidence" value="ECO:0007669"/>
    <property type="project" value="InterPro"/>
</dbReference>
<dbReference type="PANTHER" id="PTHR12302">
    <property type="entry name" value="EBNA2 BINDING PROTEIN P100"/>
    <property type="match status" value="1"/>
</dbReference>
<name>A0A523XJ04_UNCT6</name>
<dbReference type="Gene3D" id="2.40.50.90">
    <property type="match status" value="1"/>
</dbReference>
<evidence type="ECO:0000313" key="5">
    <source>
        <dbReference type="EMBL" id="TET78939.1"/>
    </source>
</evidence>
<dbReference type="GO" id="GO:0016787">
    <property type="term" value="F:hydrolase activity"/>
    <property type="evidence" value="ECO:0007669"/>
    <property type="project" value="UniProtKB-KW"/>
</dbReference>
<organism evidence="5 6">
    <name type="scientific">candidate division TA06 bacterium</name>
    <dbReference type="NCBI Taxonomy" id="2250710"/>
    <lineage>
        <taxon>Bacteria</taxon>
        <taxon>Bacteria division TA06</taxon>
    </lineage>
</organism>
<dbReference type="Pfam" id="PF00565">
    <property type="entry name" value="SNase"/>
    <property type="match status" value="1"/>
</dbReference>
<evidence type="ECO:0000256" key="1">
    <source>
        <dbReference type="ARBA" id="ARBA00022722"/>
    </source>
</evidence>
<accession>A0A523XJ04</accession>